<dbReference type="Proteomes" id="UP001217476">
    <property type="component" value="Chromosome"/>
</dbReference>
<protein>
    <submittedName>
        <fullName evidence="3">DUF6460 domain-containing protein</fullName>
    </submittedName>
</protein>
<evidence type="ECO:0000259" key="2">
    <source>
        <dbReference type="Pfam" id="PF20061"/>
    </source>
</evidence>
<feature type="domain" description="DUF6460" evidence="2">
    <location>
        <begin position="63"/>
        <end position="96"/>
    </location>
</feature>
<feature type="transmembrane region" description="Helical" evidence="1">
    <location>
        <begin position="21"/>
        <end position="43"/>
    </location>
</feature>
<evidence type="ECO:0000313" key="4">
    <source>
        <dbReference type="Proteomes" id="UP001217476"/>
    </source>
</evidence>
<organism evidence="3 4">
    <name type="scientific">Candidatus Devosia phytovorans</name>
    <dbReference type="NCBI Taxonomy" id="3121372"/>
    <lineage>
        <taxon>Bacteria</taxon>
        <taxon>Pseudomonadati</taxon>
        <taxon>Pseudomonadota</taxon>
        <taxon>Alphaproteobacteria</taxon>
        <taxon>Hyphomicrobiales</taxon>
        <taxon>Devosiaceae</taxon>
        <taxon>Devosia</taxon>
    </lineage>
</organism>
<reference evidence="3" key="1">
    <citation type="submission" date="2023-03" db="EMBL/GenBank/DDBJ databases">
        <title>Andean soil-derived lignocellulolytic bacterial consortium as a source of novel taxa and putative plastic-active enzymes.</title>
        <authorList>
            <person name="Diaz-Garcia L."/>
            <person name="Chuvochina M."/>
            <person name="Feuerriegel G."/>
            <person name="Bunk B."/>
            <person name="Sproer C."/>
            <person name="Streit W.R."/>
            <person name="Rodriguez L.M."/>
            <person name="Overmann J."/>
            <person name="Jimenez D.J."/>
        </authorList>
    </citation>
    <scope>NUCLEOTIDE SEQUENCE</scope>
    <source>
        <strain evidence="3">MAG 4196</strain>
    </source>
</reference>
<dbReference type="EMBL" id="CP119312">
    <property type="protein sequence ID" value="WEK03318.1"/>
    <property type="molecule type" value="Genomic_DNA"/>
</dbReference>
<keyword evidence="1" id="KW-0472">Membrane</keyword>
<keyword evidence="1" id="KW-1133">Transmembrane helix</keyword>
<dbReference type="Pfam" id="PF20061">
    <property type="entry name" value="DUF6460"/>
    <property type="match status" value="1"/>
</dbReference>
<feature type="transmembrane region" description="Helical" evidence="1">
    <location>
        <begin position="72"/>
        <end position="90"/>
    </location>
</feature>
<evidence type="ECO:0000256" key="1">
    <source>
        <dbReference type="SAM" id="Phobius"/>
    </source>
</evidence>
<proteinExistence type="predicted"/>
<keyword evidence="1" id="KW-0812">Transmembrane</keyword>
<sequence>MTDQPRSEPRRSPLERFFGGHPLSVILKLAVISLLVGIVMRMFGFDALDLVHGAVEMICHSFRDGLGAFRDIGIYIATGAAIVVPIWLILRLSKRR</sequence>
<name>A0AAJ5VTQ2_9HYPH</name>
<accession>A0AAJ5VTQ2</accession>
<gene>
    <name evidence="3" type="ORF">P0Y65_14090</name>
</gene>
<dbReference type="AlphaFoldDB" id="A0AAJ5VTQ2"/>
<dbReference type="InterPro" id="IPR045594">
    <property type="entry name" value="DUF6460"/>
</dbReference>
<evidence type="ECO:0000313" key="3">
    <source>
        <dbReference type="EMBL" id="WEK03318.1"/>
    </source>
</evidence>